<evidence type="ECO:0000256" key="2">
    <source>
        <dbReference type="ARBA" id="ARBA00023172"/>
    </source>
</evidence>
<accession>A0A8J4GEL3</accession>
<gene>
    <name evidence="5" type="ORF">Vretifemale_13587</name>
    <name evidence="6" type="ORF">Vretimale_9800</name>
</gene>
<dbReference type="GO" id="GO:0015074">
    <property type="term" value="P:DNA integration"/>
    <property type="evidence" value="ECO:0007669"/>
    <property type="project" value="InterPro"/>
</dbReference>
<feature type="region of interest" description="Disordered" evidence="3">
    <location>
        <begin position="57"/>
        <end position="130"/>
    </location>
</feature>
<reference evidence="6" key="1">
    <citation type="journal article" date="2021" name="Proc. Natl. Acad. Sci. U.S.A.">
        <title>Three genomes in the algal genus Volvox reveal the fate of a haploid sex-determining region after a transition to homothallism.</title>
        <authorList>
            <person name="Yamamoto K."/>
            <person name="Hamaji T."/>
            <person name="Kawai-Toyooka H."/>
            <person name="Matsuzaki R."/>
            <person name="Takahashi F."/>
            <person name="Nishimura Y."/>
            <person name="Kawachi M."/>
            <person name="Noguchi H."/>
            <person name="Minakuchi Y."/>
            <person name="Umen J.G."/>
            <person name="Toyoda A."/>
            <person name="Nozaki H."/>
        </authorList>
    </citation>
    <scope>NUCLEOTIDE SEQUENCE</scope>
    <source>
        <strain evidence="6">NIES-3785</strain>
        <strain evidence="5">NIES-3786</strain>
    </source>
</reference>
<dbReference type="InterPro" id="IPR013762">
    <property type="entry name" value="Integrase-like_cat_sf"/>
</dbReference>
<keyword evidence="2" id="KW-0233">DNA recombination</keyword>
<evidence type="ECO:0000313" key="8">
    <source>
        <dbReference type="Proteomes" id="UP000747110"/>
    </source>
</evidence>
<dbReference type="SUPFAM" id="SSF56349">
    <property type="entry name" value="DNA breaking-rejoining enzymes"/>
    <property type="match status" value="1"/>
</dbReference>
<proteinExistence type="predicted"/>
<dbReference type="OrthoDB" id="550499at2759"/>
<dbReference type="Gene3D" id="1.10.150.130">
    <property type="match status" value="1"/>
</dbReference>
<dbReference type="InterPro" id="IPR010998">
    <property type="entry name" value="Integrase_recombinase_N"/>
</dbReference>
<evidence type="ECO:0000313" key="5">
    <source>
        <dbReference type="EMBL" id="GIL84954.1"/>
    </source>
</evidence>
<dbReference type="AlphaFoldDB" id="A0A8J4GEL3"/>
<evidence type="ECO:0000313" key="7">
    <source>
        <dbReference type="Proteomes" id="UP000722791"/>
    </source>
</evidence>
<name>A0A8J4GEL3_9CHLO</name>
<evidence type="ECO:0000313" key="6">
    <source>
        <dbReference type="EMBL" id="GIM05330.1"/>
    </source>
</evidence>
<dbReference type="InterPro" id="IPR052925">
    <property type="entry name" value="Phage_Integrase-like_Recomb"/>
</dbReference>
<dbReference type="GO" id="GO:0003677">
    <property type="term" value="F:DNA binding"/>
    <property type="evidence" value="ECO:0007669"/>
    <property type="project" value="UniProtKB-KW"/>
</dbReference>
<keyword evidence="1" id="KW-0238">DNA-binding</keyword>
<feature type="domain" description="Tyr recombinase" evidence="4">
    <location>
        <begin position="270"/>
        <end position="496"/>
    </location>
</feature>
<dbReference type="EMBL" id="BNCP01000031">
    <property type="protein sequence ID" value="GIL84954.1"/>
    <property type="molecule type" value="Genomic_DNA"/>
</dbReference>
<dbReference type="InterPro" id="IPR002104">
    <property type="entry name" value="Integrase_catalytic"/>
</dbReference>
<protein>
    <recommendedName>
        <fullName evidence="4">Tyr recombinase domain-containing protein</fullName>
    </recommendedName>
</protein>
<dbReference type="Proteomes" id="UP000722791">
    <property type="component" value="Unassembled WGS sequence"/>
</dbReference>
<evidence type="ECO:0000256" key="1">
    <source>
        <dbReference type="ARBA" id="ARBA00023125"/>
    </source>
</evidence>
<evidence type="ECO:0000256" key="3">
    <source>
        <dbReference type="SAM" id="MobiDB-lite"/>
    </source>
</evidence>
<dbReference type="EMBL" id="BNCQ01000018">
    <property type="protein sequence ID" value="GIM05330.1"/>
    <property type="molecule type" value="Genomic_DNA"/>
</dbReference>
<dbReference type="PANTHER" id="PTHR34605:SF4">
    <property type="entry name" value="DNA ADENINE METHYLTRANSFERASE"/>
    <property type="match status" value="1"/>
</dbReference>
<dbReference type="InterPro" id="IPR011010">
    <property type="entry name" value="DNA_brk_join_enz"/>
</dbReference>
<dbReference type="PROSITE" id="PS51898">
    <property type="entry name" value="TYR_RECOMBINASE"/>
    <property type="match status" value="1"/>
</dbReference>
<keyword evidence="8" id="KW-1185">Reference proteome</keyword>
<dbReference type="Proteomes" id="UP000747110">
    <property type="component" value="Unassembled WGS sequence"/>
</dbReference>
<feature type="compositionally biased region" description="Low complexity" evidence="3">
    <location>
        <begin position="91"/>
        <end position="101"/>
    </location>
</feature>
<dbReference type="EMBL" id="BNCQ01000018">
    <property type="protein sequence ID" value="GIM05332.1"/>
    <property type="molecule type" value="Genomic_DNA"/>
</dbReference>
<dbReference type="GO" id="GO:0006310">
    <property type="term" value="P:DNA recombination"/>
    <property type="evidence" value="ECO:0007669"/>
    <property type="project" value="UniProtKB-KW"/>
</dbReference>
<dbReference type="PANTHER" id="PTHR34605">
    <property type="entry name" value="PHAGE_INTEGRASE DOMAIN-CONTAINING PROTEIN"/>
    <property type="match status" value="1"/>
</dbReference>
<feature type="compositionally biased region" description="Basic and acidic residues" evidence="3">
    <location>
        <begin position="121"/>
        <end position="130"/>
    </location>
</feature>
<sequence length="507" mass="55510">MSGIPLLKLTIPSQRNQQSQQQPSVPVPVQIHTAHVQGSSSGIPLLVLRSNPAPRKVANTPMPAVQQQVGIAGPTRPDLPSDQLTPSNQSAPRDAAAATDRPPAPEGPQQNAPVRAGRSQVDARRSRAHEDIIAGTGADIKSLVRDTLLGSAAERHPELTSLVDTMVTSARLSRAESTWRLYDPIIRKWAEFCNRSGNNPLGGDPLVAAAFLTEVRLDAERRMIGPQAVERASAALSAFHEWAGRPSPCAANLCAGVREVARRTLTPTQRSTDVATPDEISKLVEYHIREGVDLLTRMVVTSAVLAFCGLLRFDDLQHILVHTDLLRIYADRVEIFLFKSKTDQHCKGAFVTIGRIGGPCCPVHLLEQLLTAGRYQRTPRTVTRGGTEVDIEDVGPLLRAVNQRRDQLVEVVTRLPITVDAMSYSEFRTSLQTLCKEAGVRHNLCPHDLRRGGATALVQGGADRVEVQKLGRWRSNGVFEFAYVREDGDRRRAVTARLPLGRIPRET</sequence>
<organism evidence="6 7">
    <name type="scientific">Volvox reticuliferus</name>
    <dbReference type="NCBI Taxonomy" id="1737510"/>
    <lineage>
        <taxon>Eukaryota</taxon>
        <taxon>Viridiplantae</taxon>
        <taxon>Chlorophyta</taxon>
        <taxon>core chlorophytes</taxon>
        <taxon>Chlorophyceae</taxon>
        <taxon>CS clade</taxon>
        <taxon>Chlamydomonadales</taxon>
        <taxon>Volvocaceae</taxon>
        <taxon>Volvox</taxon>
    </lineage>
</organism>
<evidence type="ECO:0000259" key="4">
    <source>
        <dbReference type="PROSITE" id="PS51898"/>
    </source>
</evidence>
<comment type="caution">
    <text evidence="6">The sequence shown here is derived from an EMBL/GenBank/DDBJ whole genome shotgun (WGS) entry which is preliminary data.</text>
</comment>
<dbReference type="Pfam" id="PF00589">
    <property type="entry name" value="Phage_integrase"/>
    <property type="match status" value="1"/>
</dbReference>
<dbReference type="Gene3D" id="1.10.443.10">
    <property type="entry name" value="Intergrase catalytic core"/>
    <property type="match status" value="1"/>
</dbReference>
<dbReference type="SUPFAM" id="SSF47823">
    <property type="entry name" value="lambda integrase-like, N-terminal domain"/>
    <property type="match status" value="1"/>
</dbReference>